<dbReference type="NCBIfam" id="TIGR01494">
    <property type="entry name" value="ATPase_P-type"/>
    <property type="match status" value="2"/>
</dbReference>
<evidence type="ECO:0000256" key="7">
    <source>
        <dbReference type="SAM" id="MobiDB-lite"/>
    </source>
</evidence>
<dbReference type="PANTHER" id="PTHR24093">
    <property type="entry name" value="CATION TRANSPORTING ATPASE"/>
    <property type="match status" value="1"/>
</dbReference>
<reference evidence="10 11" key="1">
    <citation type="submission" date="2023-03" db="EMBL/GenBank/DDBJ databases">
        <title>Complete genome sequences of several Auritidibacter ignavus strains isolated from ear infections.</title>
        <authorList>
            <person name="Baehr T."/>
            <person name="Baumhoegger A.M."/>
        </authorList>
    </citation>
    <scope>NUCLEOTIDE SEQUENCE [LARGE SCALE GENOMIC DNA]</scope>
    <source>
        <strain evidence="10 11">BABAE-6</strain>
    </source>
</reference>
<feature type="transmembrane region" description="Helical" evidence="8">
    <location>
        <begin position="255"/>
        <end position="278"/>
    </location>
</feature>
<dbReference type="SUPFAM" id="SSF81665">
    <property type="entry name" value="Calcium ATPase, transmembrane domain M"/>
    <property type="match status" value="1"/>
</dbReference>
<evidence type="ECO:0000256" key="4">
    <source>
        <dbReference type="ARBA" id="ARBA00022967"/>
    </source>
</evidence>
<dbReference type="Gene3D" id="3.40.50.1000">
    <property type="entry name" value="HAD superfamily/HAD-like"/>
    <property type="match status" value="1"/>
</dbReference>
<feature type="transmembrane region" description="Helical" evidence="8">
    <location>
        <begin position="298"/>
        <end position="322"/>
    </location>
</feature>
<feature type="transmembrane region" description="Helical" evidence="8">
    <location>
        <begin position="108"/>
        <end position="128"/>
    </location>
</feature>
<evidence type="ECO:0000256" key="8">
    <source>
        <dbReference type="SAM" id="Phobius"/>
    </source>
</evidence>
<dbReference type="Pfam" id="PF00122">
    <property type="entry name" value="E1-E2_ATPase"/>
    <property type="match status" value="1"/>
</dbReference>
<dbReference type="EMBL" id="CP122566">
    <property type="protein sequence ID" value="WGH92200.1"/>
    <property type="molecule type" value="Genomic_DNA"/>
</dbReference>
<dbReference type="InterPro" id="IPR018303">
    <property type="entry name" value="ATPase_P-typ_P_site"/>
</dbReference>
<dbReference type="GO" id="GO:0005886">
    <property type="term" value="C:plasma membrane"/>
    <property type="evidence" value="ECO:0007669"/>
    <property type="project" value="UniProtKB-SubCell"/>
</dbReference>
<dbReference type="SFLD" id="SFLDS00003">
    <property type="entry name" value="Haloacid_Dehalogenase"/>
    <property type="match status" value="1"/>
</dbReference>
<dbReference type="Pfam" id="PF00702">
    <property type="entry name" value="Hydrolase"/>
    <property type="match status" value="1"/>
</dbReference>
<dbReference type="AlphaFoldDB" id="A0AAJ6ALD3"/>
<accession>A0AAJ6ALD3</accession>
<dbReference type="InterPro" id="IPR044492">
    <property type="entry name" value="P_typ_ATPase_HD_dom"/>
</dbReference>
<evidence type="ECO:0000313" key="10">
    <source>
        <dbReference type="EMBL" id="WGH92200.1"/>
    </source>
</evidence>
<dbReference type="Gene3D" id="2.70.150.10">
    <property type="entry name" value="Calcium-transporting ATPase, cytoplasmic transduction domain A"/>
    <property type="match status" value="1"/>
</dbReference>
<dbReference type="PRINTS" id="PR00119">
    <property type="entry name" value="CATATPASE"/>
</dbReference>
<organism evidence="10 11">
    <name type="scientific">Auritidibacter ignavus</name>
    <dbReference type="NCBI Taxonomy" id="678932"/>
    <lineage>
        <taxon>Bacteria</taxon>
        <taxon>Bacillati</taxon>
        <taxon>Actinomycetota</taxon>
        <taxon>Actinomycetes</taxon>
        <taxon>Micrococcales</taxon>
        <taxon>Micrococcaceae</taxon>
        <taxon>Auritidibacter</taxon>
    </lineage>
</organism>
<keyword evidence="11" id="KW-1185">Reference proteome</keyword>
<proteinExistence type="predicted"/>
<feature type="region of interest" description="Disordered" evidence="7">
    <location>
        <begin position="1"/>
        <end position="32"/>
    </location>
</feature>
<gene>
    <name evidence="10" type="ORF">QDX21_07625</name>
</gene>
<feature type="transmembrane region" description="Helical" evidence="8">
    <location>
        <begin position="699"/>
        <end position="722"/>
    </location>
</feature>
<dbReference type="SFLD" id="SFLDF00027">
    <property type="entry name" value="p-type_atpase"/>
    <property type="match status" value="1"/>
</dbReference>
<feature type="transmembrane region" description="Helical" evidence="8">
    <location>
        <begin position="831"/>
        <end position="848"/>
    </location>
</feature>
<dbReference type="InterPro" id="IPR059000">
    <property type="entry name" value="ATPase_P-type_domA"/>
</dbReference>
<dbReference type="Gene3D" id="1.20.1110.10">
    <property type="entry name" value="Calcium-transporting ATPase, transmembrane domain"/>
    <property type="match status" value="1"/>
</dbReference>
<dbReference type="Proteomes" id="UP001224674">
    <property type="component" value="Chromosome"/>
</dbReference>
<dbReference type="InterPro" id="IPR008250">
    <property type="entry name" value="ATPase_P-typ_transduc_dom_A_sf"/>
</dbReference>
<dbReference type="InterPro" id="IPR001757">
    <property type="entry name" value="P_typ_ATPase"/>
</dbReference>
<keyword evidence="3" id="KW-0460">Magnesium</keyword>
<feature type="transmembrane region" description="Helical" evidence="8">
    <location>
        <begin position="892"/>
        <end position="911"/>
    </location>
</feature>
<dbReference type="InterPro" id="IPR023298">
    <property type="entry name" value="ATPase_P-typ_TM_dom_sf"/>
</dbReference>
<dbReference type="PANTHER" id="PTHR24093:SF508">
    <property type="entry name" value="CALCIUM-TRANSPORTING ATPASE CTPE"/>
    <property type="match status" value="1"/>
</dbReference>
<dbReference type="RefSeq" id="WP_279674418.1">
    <property type="nucleotide sequence ID" value="NZ_CP122566.1"/>
</dbReference>
<dbReference type="GO" id="GO:0005388">
    <property type="term" value="F:P-type calcium transporter activity"/>
    <property type="evidence" value="ECO:0007669"/>
    <property type="project" value="TreeGrafter"/>
</dbReference>
<keyword evidence="4" id="KW-1278">Translocase</keyword>
<dbReference type="GO" id="GO:0016887">
    <property type="term" value="F:ATP hydrolysis activity"/>
    <property type="evidence" value="ECO:0007669"/>
    <property type="project" value="InterPro"/>
</dbReference>
<evidence type="ECO:0000256" key="5">
    <source>
        <dbReference type="ARBA" id="ARBA00022989"/>
    </source>
</evidence>
<keyword evidence="2 8" id="KW-0812">Transmembrane</keyword>
<feature type="transmembrane region" description="Helical" evidence="8">
    <location>
        <begin position="76"/>
        <end position="102"/>
    </location>
</feature>
<evidence type="ECO:0000256" key="6">
    <source>
        <dbReference type="ARBA" id="ARBA00023136"/>
    </source>
</evidence>
<feature type="transmembrane region" description="Helical" evidence="8">
    <location>
        <begin position="734"/>
        <end position="751"/>
    </location>
</feature>
<evidence type="ECO:0000259" key="9">
    <source>
        <dbReference type="Pfam" id="PF00122"/>
    </source>
</evidence>
<dbReference type="InterPro" id="IPR036412">
    <property type="entry name" value="HAD-like_sf"/>
</dbReference>
<name>A0AAJ6ALD3_9MICC</name>
<dbReference type="SFLD" id="SFLDG00002">
    <property type="entry name" value="C1.7:_P-type_atpase_like"/>
    <property type="match status" value="1"/>
</dbReference>
<keyword evidence="5 8" id="KW-1133">Transmembrane helix</keyword>
<dbReference type="PROSITE" id="PS00154">
    <property type="entry name" value="ATPASE_E1_E2"/>
    <property type="match status" value="1"/>
</dbReference>
<dbReference type="SUPFAM" id="SSF81653">
    <property type="entry name" value="Calcium ATPase, transduction domain A"/>
    <property type="match status" value="1"/>
</dbReference>
<comment type="subcellular location">
    <subcellularLocation>
        <location evidence="1">Cell membrane</location>
        <topology evidence="1">Multi-pass membrane protein</topology>
    </subcellularLocation>
</comment>
<evidence type="ECO:0000256" key="1">
    <source>
        <dbReference type="ARBA" id="ARBA00004651"/>
    </source>
</evidence>
<keyword evidence="6 8" id="KW-0472">Membrane</keyword>
<dbReference type="InterPro" id="IPR023214">
    <property type="entry name" value="HAD_sf"/>
</dbReference>
<feature type="domain" description="P-type ATPase A" evidence="9">
    <location>
        <begin position="140"/>
        <end position="235"/>
    </location>
</feature>
<evidence type="ECO:0000256" key="3">
    <source>
        <dbReference type="ARBA" id="ARBA00022842"/>
    </source>
</evidence>
<dbReference type="GO" id="GO:0005524">
    <property type="term" value="F:ATP binding"/>
    <property type="evidence" value="ECO:0007669"/>
    <property type="project" value="InterPro"/>
</dbReference>
<feature type="transmembrane region" description="Helical" evidence="8">
    <location>
        <begin position="763"/>
        <end position="784"/>
    </location>
</feature>
<protein>
    <submittedName>
        <fullName evidence="10">HAD-IC family P-type ATPase</fullName>
    </submittedName>
</protein>
<sequence length="929" mass="99409">MTDPESSQRTRKIRKRSQPSTEVDPSPDARAKFLRERDVNDPGLVTGTQGLTGEQVQARIDRGLINTQPAGTSRTLWAILSTHLFTMFNLVIGLCALGIILLGRWLDLLFSLAALSNVIIGVIQEYSAKKKLDRIALLNQDDIVVMRHGTPTSIGLTDAVLDDVVVLRRGDQVPADGVVISSQDFEVDESLVTGEADPVAKKVQHTVLSATSVVSGTALMRITGVGHDSHAAQLTLKAREFTTVHSELRAGLEKVAGWITVSLIPLIAITLFGQVMAVGGWDQVLGHGSLETPLISTIAGITTMIPQGLALMTTISFAMAALSLTGKKVLIQEQPAVEILARVDTVCLDKTGTLTEGGILFDAAYRIDPTSGDLTTLTTPTTSATDSTAQPPAWQQVLATIGADPNANPTAIALREHFTQQPDQPLTDHVVFASERRWSAFGFGTPTTGDPAADEVTGGWFLGAPEALISQLDPTLAPVIQQHTTALATNGLRTMVLARAHAGAAHATAEHPWFGDSADLPDRLVPELVLTFGENVRDDAAKTLNYFRSQGVQLKVISGDSPHTVAAVARAVGWEHDAPASERTQSTAPSLAFDARNLPENDAELAGIMDEYSVFGRVSPDQKKRMVEALRASGHTVAMTGDGINDALALKSADLGIAMGNAAPATKAVSRMVLLDSKFDRLPSVLAEGRKVIANVERLAHLFLAKTAYAFGFVLIFSLLFWQYPLLPRQASTADALFIGIASFLLALMPNPRRYVPGFLHRALRFAISSGAVIVLALVAINLVGRCYARSFAGELPFFDDPLDALGSPASWDGYVAAAEHVAGAALTMEQLQTATMITLTLTGLWLLNVISRPLNWQKIGILAIMYAGLVLVVAVPFSQWYHQFILPPTPILLASIGIAVAGSLGLELVYRVHNRWLCAHQPEALPAG</sequence>
<dbReference type="SUPFAM" id="SSF56784">
    <property type="entry name" value="HAD-like"/>
    <property type="match status" value="1"/>
</dbReference>
<evidence type="ECO:0000313" key="11">
    <source>
        <dbReference type="Proteomes" id="UP001224674"/>
    </source>
</evidence>
<evidence type="ECO:0000256" key="2">
    <source>
        <dbReference type="ARBA" id="ARBA00022692"/>
    </source>
</evidence>
<feature type="transmembrane region" description="Helical" evidence="8">
    <location>
        <begin position="860"/>
        <end position="880"/>
    </location>
</feature>